<dbReference type="Gramene" id="GBG77641">
    <property type="protein sequence ID" value="GBG77641"/>
    <property type="gene ID" value="CBR_g24087"/>
</dbReference>
<name>A0A388L5Q5_CHABU</name>
<gene>
    <name evidence="2" type="ORF">CBR_g24087</name>
</gene>
<feature type="region of interest" description="Disordered" evidence="1">
    <location>
        <begin position="51"/>
        <end position="127"/>
    </location>
</feature>
<proteinExistence type="predicted"/>
<sequence>MLTLSVLWGPLLRFLFPRGFHRTCDMSVTMTSGGTTQPYTTHQQAEINRKMVEKKKEEKKRKEEEEVKKKLEEEKEKMEKETKKKEEELEEELEVKEKEEVGGGGGGGGLVRRRAQPEGEEVAESSHAVKLRLQQVEDLDWVEKFGYETELIEEHDDMGSFYSEVGSNMDQEVRKLIEEKKWELN</sequence>
<comment type="caution">
    <text evidence="2">The sequence shown here is derived from an EMBL/GenBank/DDBJ whole genome shotgun (WGS) entry which is preliminary data.</text>
</comment>
<dbReference type="AlphaFoldDB" id="A0A388L5Q5"/>
<evidence type="ECO:0000313" key="2">
    <source>
        <dbReference type="EMBL" id="GBG77641.1"/>
    </source>
</evidence>
<evidence type="ECO:0000256" key="1">
    <source>
        <dbReference type="SAM" id="MobiDB-lite"/>
    </source>
</evidence>
<reference evidence="2 3" key="1">
    <citation type="journal article" date="2018" name="Cell">
        <title>The Chara Genome: Secondary Complexity and Implications for Plant Terrestrialization.</title>
        <authorList>
            <person name="Nishiyama T."/>
            <person name="Sakayama H."/>
            <person name="Vries J.D."/>
            <person name="Buschmann H."/>
            <person name="Saint-Marcoux D."/>
            <person name="Ullrich K.K."/>
            <person name="Haas F.B."/>
            <person name="Vanderstraeten L."/>
            <person name="Becker D."/>
            <person name="Lang D."/>
            <person name="Vosolsobe S."/>
            <person name="Rombauts S."/>
            <person name="Wilhelmsson P.K.I."/>
            <person name="Janitza P."/>
            <person name="Kern R."/>
            <person name="Heyl A."/>
            <person name="Rumpler F."/>
            <person name="Villalobos L.I.A.C."/>
            <person name="Clay J.M."/>
            <person name="Skokan R."/>
            <person name="Toyoda A."/>
            <person name="Suzuki Y."/>
            <person name="Kagoshima H."/>
            <person name="Schijlen E."/>
            <person name="Tajeshwar N."/>
            <person name="Catarino B."/>
            <person name="Hetherington A.J."/>
            <person name="Saltykova A."/>
            <person name="Bonnot C."/>
            <person name="Breuninger H."/>
            <person name="Symeonidi A."/>
            <person name="Radhakrishnan G.V."/>
            <person name="Van Nieuwerburgh F."/>
            <person name="Deforce D."/>
            <person name="Chang C."/>
            <person name="Karol K.G."/>
            <person name="Hedrich R."/>
            <person name="Ulvskov P."/>
            <person name="Glockner G."/>
            <person name="Delwiche C.F."/>
            <person name="Petrasek J."/>
            <person name="Van de Peer Y."/>
            <person name="Friml J."/>
            <person name="Beilby M."/>
            <person name="Dolan L."/>
            <person name="Kohara Y."/>
            <person name="Sugano S."/>
            <person name="Fujiyama A."/>
            <person name="Delaux P.-M."/>
            <person name="Quint M."/>
            <person name="TheiBen G."/>
            <person name="Hagemann M."/>
            <person name="Harholt J."/>
            <person name="Dunand C."/>
            <person name="Zachgo S."/>
            <person name="Langdale J."/>
            <person name="Maumus F."/>
            <person name="Straeten D.V.D."/>
            <person name="Gould S.B."/>
            <person name="Rensing S.A."/>
        </authorList>
    </citation>
    <scope>NUCLEOTIDE SEQUENCE [LARGE SCALE GENOMIC DNA]</scope>
    <source>
        <strain evidence="2 3">S276</strain>
    </source>
</reference>
<keyword evidence="3" id="KW-1185">Reference proteome</keyword>
<accession>A0A388L5Q5</accession>
<dbReference type="Proteomes" id="UP000265515">
    <property type="component" value="Unassembled WGS sequence"/>
</dbReference>
<dbReference type="EMBL" id="BFEA01000273">
    <property type="protein sequence ID" value="GBG77641.1"/>
    <property type="molecule type" value="Genomic_DNA"/>
</dbReference>
<feature type="compositionally biased region" description="Basic and acidic residues" evidence="1">
    <location>
        <begin position="51"/>
        <end position="87"/>
    </location>
</feature>
<organism evidence="2 3">
    <name type="scientific">Chara braunii</name>
    <name type="common">Braun's stonewort</name>
    <dbReference type="NCBI Taxonomy" id="69332"/>
    <lineage>
        <taxon>Eukaryota</taxon>
        <taxon>Viridiplantae</taxon>
        <taxon>Streptophyta</taxon>
        <taxon>Charophyceae</taxon>
        <taxon>Charales</taxon>
        <taxon>Characeae</taxon>
        <taxon>Chara</taxon>
    </lineage>
</organism>
<protein>
    <submittedName>
        <fullName evidence="2">Uncharacterized protein</fullName>
    </submittedName>
</protein>
<evidence type="ECO:0000313" key="3">
    <source>
        <dbReference type="Proteomes" id="UP000265515"/>
    </source>
</evidence>